<keyword evidence="4" id="KW-0378">Hydrolase</keyword>
<dbReference type="PANTHER" id="PTHR10161">
    <property type="entry name" value="TARTRATE-RESISTANT ACID PHOSPHATASE TYPE 5"/>
    <property type="match status" value="1"/>
</dbReference>
<dbReference type="KEGG" id="tcr:507747.230"/>
<evidence type="ECO:0000256" key="6">
    <source>
        <dbReference type="SAM" id="SignalP"/>
    </source>
</evidence>
<dbReference type="GO" id="GO:0003993">
    <property type="term" value="F:acid phosphatase activity"/>
    <property type="evidence" value="ECO:0007669"/>
    <property type="project" value="UniProtKB-EC"/>
</dbReference>
<comment type="catalytic activity">
    <reaction evidence="1">
        <text>a phosphate monoester + H2O = an alcohol + phosphate</text>
        <dbReference type="Rhea" id="RHEA:15017"/>
        <dbReference type="ChEBI" id="CHEBI:15377"/>
        <dbReference type="ChEBI" id="CHEBI:30879"/>
        <dbReference type="ChEBI" id="CHEBI:43474"/>
        <dbReference type="ChEBI" id="CHEBI:67140"/>
        <dbReference type="EC" id="3.1.3.2"/>
    </reaction>
</comment>
<keyword evidence="5" id="KW-1133">Transmembrane helix</keyword>
<evidence type="ECO:0000313" key="8">
    <source>
        <dbReference type="EMBL" id="EAN96534.1"/>
    </source>
</evidence>
<evidence type="ECO:0000256" key="5">
    <source>
        <dbReference type="SAM" id="Phobius"/>
    </source>
</evidence>
<dbReference type="Gene3D" id="3.60.21.10">
    <property type="match status" value="1"/>
</dbReference>
<keyword evidence="5" id="KW-0812">Transmembrane</keyword>
<dbReference type="InParanoid" id="Q4DVH6"/>
<dbReference type="Proteomes" id="UP000002296">
    <property type="component" value="Unassembled WGS sequence"/>
</dbReference>
<keyword evidence="9" id="KW-1185">Reference proteome</keyword>
<dbReference type="AlphaFoldDB" id="Q4DVH6"/>
<reference evidence="8 9" key="1">
    <citation type="journal article" date="2005" name="Science">
        <title>The genome sequence of Trypanosoma cruzi, etiologic agent of Chagas disease.</title>
        <authorList>
            <person name="El-Sayed N.M."/>
            <person name="Myler P.J."/>
            <person name="Bartholomeu D.C."/>
            <person name="Nilsson D."/>
            <person name="Aggarwal G."/>
            <person name="Tran A.N."/>
            <person name="Ghedin E."/>
            <person name="Worthey E.A."/>
            <person name="Delcher A.L."/>
            <person name="Blandin G."/>
            <person name="Westenberger S.J."/>
            <person name="Caler E."/>
            <person name="Cerqueira G.C."/>
            <person name="Branche C."/>
            <person name="Haas B."/>
            <person name="Anupama A."/>
            <person name="Arner E."/>
            <person name="Aslund L."/>
            <person name="Attipoe P."/>
            <person name="Bontempi E."/>
            <person name="Bringaud F."/>
            <person name="Burton P."/>
            <person name="Cadag E."/>
            <person name="Campbell D.A."/>
            <person name="Carrington M."/>
            <person name="Crabtree J."/>
            <person name="Darban H."/>
            <person name="da Silveira J.F."/>
            <person name="de Jong P."/>
            <person name="Edwards K."/>
            <person name="Englund P.T."/>
            <person name="Fazelina G."/>
            <person name="Feldblyum T."/>
            <person name="Ferella M."/>
            <person name="Frasch A.C."/>
            <person name="Gull K."/>
            <person name="Horn D."/>
            <person name="Hou L."/>
            <person name="Huang Y."/>
            <person name="Kindlund E."/>
            <person name="Klingbeil M."/>
            <person name="Kluge S."/>
            <person name="Koo H."/>
            <person name="Lacerda D."/>
            <person name="Levin M.J."/>
            <person name="Lorenzi H."/>
            <person name="Louie T."/>
            <person name="Machado C.R."/>
            <person name="McCulloch R."/>
            <person name="McKenna A."/>
            <person name="Mizuno Y."/>
            <person name="Mottram J.C."/>
            <person name="Nelson S."/>
            <person name="Ochaya S."/>
            <person name="Osoegawa K."/>
            <person name="Pai G."/>
            <person name="Parsons M."/>
            <person name="Pentony M."/>
            <person name="Pettersson U."/>
            <person name="Pop M."/>
            <person name="Ramirez J.L."/>
            <person name="Rinta J."/>
            <person name="Robertson L."/>
            <person name="Salzberg S.L."/>
            <person name="Sanchez D.O."/>
            <person name="Seyler A."/>
            <person name="Sharma R."/>
            <person name="Shetty J."/>
            <person name="Simpson A.J."/>
            <person name="Sisk E."/>
            <person name="Tammi M.T."/>
            <person name="Tarleton R."/>
            <person name="Teixeira S."/>
            <person name="Van Aken S."/>
            <person name="Vogt C."/>
            <person name="Ward P.N."/>
            <person name="Wickstead B."/>
            <person name="Wortman J."/>
            <person name="White O."/>
            <person name="Fraser C.M."/>
            <person name="Stuart K.D."/>
            <person name="Andersson B."/>
        </authorList>
    </citation>
    <scope>NUCLEOTIDE SEQUENCE [LARGE SCALE GENOMIC DNA]</scope>
    <source>
        <strain evidence="8 9">CL Brener</strain>
    </source>
</reference>
<dbReference type="RefSeq" id="XP_818385.1">
    <property type="nucleotide sequence ID" value="XM_813292.1"/>
</dbReference>
<dbReference type="EMBL" id="AAHK01000145">
    <property type="protein sequence ID" value="EAN96534.1"/>
    <property type="molecule type" value="Genomic_DNA"/>
</dbReference>
<dbReference type="eggNOG" id="KOG2679">
    <property type="taxonomic scope" value="Eukaryota"/>
</dbReference>
<evidence type="ECO:0000256" key="1">
    <source>
        <dbReference type="ARBA" id="ARBA00000032"/>
    </source>
</evidence>
<dbReference type="CDD" id="cd07378">
    <property type="entry name" value="MPP_ACP5"/>
    <property type="match status" value="1"/>
</dbReference>
<dbReference type="SUPFAM" id="SSF56300">
    <property type="entry name" value="Metallo-dependent phosphatases"/>
    <property type="match status" value="1"/>
</dbReference>
<dbReference type="InterPro" id="IPR024927">
    <property type="entry name" value="Acid_PPase"/>
</dbReference>
<sequence length="495" mass="55716">MSAGRLRTLLFKCHFFFFCVCVCLCVCMEEGGKEKKGGGGGGGEVHCEMPTSLMVGRCVTRPRLTLLAAAIAVSVVALAVDAAVSGVPVAEVAFAPYNNFGKAQVEESAADELSSKGSNEDDNFCFISHGCWGGKPPQKQGQKDVAALIAKLIEDGERLPERRDERIRFVLAAGDNFYPNGVRDVYDKRFFTTFERFYGGSREVQRVPWLLALGNHDHQGNWSAQVSYTYATRDPNSYIRRWSRISSNVTAVTGRWYMPHAYYAIKVSKDMVVIVIDTVLLHNCHERLHTCWDNGKQKWLVGHWLLHTYASVPYKVVVGHYPILSNGPHENFAWLQDWLIPLMRKSCASIYVHADNHYLQVSKQGFQYYANSGGGAGLGLHYPRRHKIWLLNESVFHSVQYGVMVHCKKGRNLTHRVLSRTGKVLFGFVSWESDDGATLEKCLADLTTGVDVVRSMEGEEYGLLLCFPLMILVLPLLLVLISIRRRHRILGRRRL</sequence>
<dbReference type="OMA" id="QHEASAY"/>
<dbReference type="STRING" id="353153.Q4DVH6"/>
<dbReference type="Pfam" id="PF00149">
    <property type="entry name" value="Metallophos"/>
    <property type="match status" value="1"/>
</dbReference>
<organism evidence="8 9">
    <name type="scientific">Trypanosoma cruzi (strain CL Brener)</name>
    <dbReference type="NCBI Taxonomy" id="353153"/>
    <lineage>
        <taxon>Eukaryota</taxon>
        <taxon>Discoba</taxon>
        <taxon>Euglenozoa</taxon>
        <taxon>Kinetoplastea</taxon>
        <taxon>Metakinetoplastina</taxon>
        <taxon>Trypanosomatida</taxon>
        <taxon>Trypanosomatidae</taxon>
        <taxon>Trypanosoma</taxon>
        <taxon>Schizotrypanum</taxon>
    </lineage>
</organism>
<dbReference type="EC" id="3.1.3.2" evidence="2"/>
<dbReference type="InterPro" id="IPR029052">
    <property type="entry name" value="Metallo-depent_PP-like"/>
</dbReference>
<evidence type="ECO:0000259" key="7">
    <source>
        <dbReference type="Pfam" id="PF00149"/>
    </source>
</evidence>
<comment type="caution">
    <text evidence="8">The sequence shown here is derived from an EMBL/GenBank/DDBJ whole genome shotgun (WGS) entry which is preliminary data.</text>
</comment>
<feature type="chain" id="PRO_5004237576" description="acid phosphatase" evidence="6">
    <location>
        <begin position="26"/>
        <end position="495"/>
    </location>
</feature>
<dbReference type="PaxDb" id="353153-Q4DVH6"/>
<evidence type="ECO:0000256" key="3">
    <source>
        <dbReference type="ARBA" id="ARBA00022729"/>
    </source>
</evidence>
<dbReference type="PANTHER" id="PTHR10161:SF14">
    <property type="entry name" value="TARTRATE-RESISTANT ACID PHOSPHATASE TYPE 5"/>
    <property type="match status" value="1"/>
</dbReference>
<proteinExistence type="predicted"/>
<dbReference type="InterPro" id="IPR051558">
    <property type="entry name" value="Metallophosphoesterase_PAP"/>
</dbReference>
<keyword evidence="3 6" id="KW-0732">Signal</keyword>
<gene>
    <name evidence="8" type="ORF">Tc00.1047053507747.230</name>
</gene>
<feature type="transmembrane region" description="Helical" evidence="5">
    <location>
        <begin position="461"/>
        <end position="483"/>
    </location>
</feature>
<protein>
    <recommendedName>
        <fullName evidence="2">acid phosphatase</fullName>
        <ecNumber evidence="2">3.1.3.2</ecNumber>
    </recommendedName>
</protein>
<dbReference type="SMR" id="Q4DVH6"/>
<evidence type="ECO:0000256" key="4">
    <source>
        <dbReference type="ARBA" id="ARBA00022801"/>
    </source>
</evidence>
<feature type="signal peptide" evidence="6">
    <location>
        <begin position="1"/>
        <end position="25"/>
    </location>
</feature>
<accession>Q4DVH6</accession>
<keyword evidence="5" id="KW-0472">Membrane</keyword>
<dbReference type="GeneID" id="3550625"/>
<evidence type="ECO:0000313" key="9">
    <source>
        <dbReference type="Proteomes" id="UP000002296"/>
    </source>
</evidence>
<dbReference type="InterPro" id="IPR004843">
    <property type="entry name" value="Calcineurin-like_PHP"/>
</dbReference>
<feature type="domain" description="Calcineurin-like phosphoesterase" evidence="7">
    <location>
        <begin position="151"/>
        <end position="329"/>
    </location>
</feature>
<name>Q4DVH6_TRYCC</name>
<evidence type="ECO:0000256" key="2">
    <source>
        <dbReference type="ARBA" id="ARBA00012646"/>
    </source>
</evidence>